<evidence type="ECO:0000256" key="1">
    <source>
        <dbReference type="SAM" id="MobiDB-lite"/>
    </source>
</evidence>
<proteinExistence type="predicted"/>
<sequence>MTENTAPAWPAEDFEPTIEEAILASGGHTQPTLQPVDVEDDEF</sequence>
<evidence type="ECO:0000313" key="2">
    <source>
        <dbReference type="EMBL" id="ROP33619.1"/>
    </source>
</evidence>
<accession>A0A3N1GTP3</accession>
<dbReference type="EMBL" id="RJKL01000001">
    <property type="protein sequence ID" value="ROP33619.1"/>
    <property type="molecule type" value="Genomic_DNA"/>
</dbReference>
<gene>
    <name evidence="2" type="ORF">EDD30_6636</name>
</gene>
<protein>
    <submittedName>
        <fullName evidence="2">Uncharacterized protein</fullName>
    </submittedName>
</protein>
<organism evidence="2 3">
    <name type="scientific">Couchioplanes caeruleus</name>
    <dbReference type="NCBI Taxonomy" id="56438"/>
    <lineage>
        <taxon>Bacteria</taxon>
        <taxon>Bacillati</taxon>
        <taxon>Actinomycetota</taxon>
        <taxon>Actinomycetes</taxon>
        <taxon>Micromonosporales</taxon>
        <taxon>Micromonosporaceae</taxon>
        <taxon>Couchioplanes</taxon>
    </lineage>
</organism>
<comment type="caution">
    <text evidence="2">The sequence shown here is derived from an EMBL/GenBank/DDBJ whole genome shotgun (WGS) entry which is preliminary data.</text>
</comment>
<name>A0A3N1GTP3_9ACTN</name>
<dbReference type="AlphaFoldDB" id="A0A3N1GTP3"/>
<dbReference type="RefSeq" id="WP_280526187.1">
    <property type="nucleotide sequence ID" value="NZ_RJKL01000001.1"/>
</dbReference>
<feature type="region of interest" description="Disordered" evidence="1">
    <location>
        <begin position="24"/>
        <end position="43"/>
    </location>
</feature>
<reference evidence="2 3" key="1">
    <citation type="submission" date="2018-11" db="EMBL/GenBank/DDBJ databases">
        <title>Sequencing the genomes of 1000 actinobacteria strains.</title>
        <authorList>
            <person name="Klenk H.-P."/>
        </authorList>
    </citation>
    <scope>NUCLEOTIDE SEQUENCE [LARGE SCALE GENOMIC DNA]</scope>
    <source>
        <strain evidence="2 3">DSM 43634</strain>
    </source>
</reference>
<dbReference type="Proteomes" id="UP000271683">
    <property type="component" value="Unassembled WGS sequence"/>
</dbReference>
<evidence type="ECO:0000313" key="3">
    <source>
        <dbReference type="Proteomes" id="UP000271683"/>
    </source>
</evidence>